<dbReference type="InterPro" id="IPR002509">
    <property type="entry name" value="NODB_dom"/>
</dbReference>
<evidence type="ECO:0000313" key="6">
    <source>
        <dbReference type="EMBL" id="UZF86741.1"/>
    </source>
</evidence>
<dbReference type="InterPro" id="IPR037950">
    <property type="entry name" value="PgdA-like"/>
</dbReference>
<dbReference type="Pfam" id="PF01522">
    <property type="entry name" value="Polysacc_deac_1"/>
    <property type="match status" value="1"/>
</dbReference>
<dbReference type="PANTHER" id="PTHR47561">
    <property type="entry name" value="POLYSACCHARIDE DEACETYLASE FAMILY PROTEIN (AFU_ORTHOLOGUE AFUA_6G05030)"/>
    <property type="match status" value="1"/>
</dbReference>
<organism evidence="6">
    <name type="scientific">Bosea sp. NBC_00436</name>
    <dbReference type="NCBI Taxonomy" id="2969620"/>
    <lineage>
        <taxon>Bacteria</taxon>
        <taxon>Pseudomonadati</taxon>
        <taxon>Pseudomonadota</taxon>
        <taxon>Alphaproteobacteria</taxon>
        <taxon>Hyphomicrobiales</taxon>
        <taxon>Boseaceae</taxon>
        <taxon>Bosea</taxon>
    </lineage>
</organism>
<reference evidence="6" key="1">
    <citation type="submission" date="2022-08" db="EMBL/GenBank/DDBJ databases">
        <title>Complete Genome Sequences of 2 Bosea sp. soil isolates.</title>
        <authorList>
            <person name="Alvarez Arevalo M."/>
            <person name="Sterndorff E.B."/>
            <person name="Faurdal D."/>
            <person name="Joergensen T.S."/>
            <person name="Weber T."/>
        </authorList>
    </citation>
    <scope>NUCLEOTIDE SEQUENCE</scope>
    <source>
        <strain evidence="6">NBC_00436</strain>
    </source>
</reference>
<dbReference type="SUPFAM" id="SSF88713">
    <property type="entry name" value="Glycoside hydrolase/deacetylase"/>
    <property type="match status" value="1"/>
</dbReference>
<dbReference type="PANTHER" id="PTHR47561:SF1">
    <property type="entry name" value="POLYSACCHARIDE DEACETYLASE FAMILY PROTEIN (AFU_ORTHOLOGUE AFUA_6G05030)"/>
    <property type="match status" value="1"/>
</dbReference>
<evidence type="ECO:0000256" key="1">
    <source>
        <dbReference type="ARBA" id="ARBA00003236"/>
    </source>
</evidence>
<name>A0A9E8CS65_9HYPH</name>
<dbReference type="EMBL" id="CP102774">
    <property type="protein sequence ID" value="UZF86741.1"/>
    <property type="molecule type" value="Genomic_DNA"/>
</dbReference>
<dbReference type="Gene3D" id="3.20.20.370">
    <property type="entry name" value="Glycoside hydrolase/deacetylase"/>
    <property type="match status" value="1"/>
</dbReference>
<comment type="function">
    <text evidence="1">Is involved in generating a small heat-stable compound (Nod), an acylated oligomer of N-acetylglucosamine, that stimulates mitosis in various plant protoplasts.</text>
</comment>
<feature type="domain" description="NodB homology" evidence="5">
    <location>
        <begin position="42"/>
        <end position="261"/>
    </location>
</feature>
<dbReference type="PROSITE" id="PS51677">
    <property type="entry name" value="NODB"/>
    <property type="match status" value="1"/>
</dbReference>
<accession>A0A9E8CS65</accession>
<evidence type="ECO:0000259" key="5">
    <source>
        <dbReference type="PROSITE" id="PS51677"/>
    </source>
</evidence>
<dbReference type="CDD" id="cd10938">
    <property type="entry name" value="CE4_HpPgdA_like"/>
    <property type="match status" value="1"/>
</dbReference>
<evidence type="ECO:0000256" key="2">
    <source>
        <dbReference type="ARBA" id="ARBA00010973"/>
    </source>
</evidence>
<dbReference type="GO" id="GO:0016810">
    <property type="term" value="F:hydrolase activity, acting on carbon-nitrogen (but not peptide) bonds"/>
    <property type="evidence" value="ECO:0007669"/>
    <property type="project" value="InterPro"/>
</dbReference>
<protein>
    <recommendedName>
        <fullName evidence="3">Chitooligosaccharide deacetylase</fullName>
    </recommendedName>
    <alternativeName>
        <fullName evidence="4">Nodulation protein B</fullName>
    </alternativeName>
</protein>
<gene>
    <name evidence="6" type="ORF">NWE54_23775</name>
</gene>
<dbReference type="GO" id="GO:0005975">
    <property type="term" value="P:carbohydrate metabolic process"/>
    <property type="evidence" value="ECO:0007669"/>
    <property type="project" value="InterPro"/>
</dbReference>
<dbReference type="AlphaFoldDB" id="A0A9E8CS65"/>
<comment type="similarity">
    <text evidence="2">Belongs to the polysaccharide deacetylase family.</text>
</comment>
<dbReference type="InterPro" id="IPR011330">
    <property type="entry name" value="Glyco_hydro/deAcase_b/a-brl"/>
</dbReference>
<evidence type="ECO:0000256" key="3">
    <source>
        <dbReference type="ARBA" id="ARBA00020071"/>
    </source>
</evidence>
<evidence type="ECO:0000256" key="4">
    <source>
        <dbReference type="ARBA" id="ARBA00032976"/>
    </source>
</evidence>
<sequence length="298" mass="33237">MTGPNAARPAYEWPEGKSSAFCFTIDVDAESPYQWSLPESAPVALGQIEQRLFGPRVGIWRLLDLLDRYGIKATLFVPGLIAKNHPELLPAFVERGHEIGLHGYFHELATEAGPEEFARAMDESLALFKSQAGVVPKGFRSPAWEMTPFMLEEVKRRGLYDSSLMGFDHPYTIDGVTQIPVLWAVDDAVYFRFTGSAQDRAPPSPQNGILDAWLDEWEVLHREGRMMMLTVHDWISGRAGRVRMLEKLLDVVTASPGVWIATVGELAAHHAASANAQRFSVPMRLPQPSAPLRFRTKA</sequence>
<proteinExistence type="inferred from homology"/>